<gene>
    <name evidence="1" type="ORF">C7380_10664</name>
</gene>
<sequence length="33" mass="4187">MKRLKYLNKEQKNELIDKMNQYKNIVYEITRKI</sequence>
<name>A0AA45HJ15_9BACT</name>
<dbReference type="EMBL" id="QGGI01000006">
    <property type="protein sequence ID" value="PWJ95256.1"/>
    <property type="molecule type" value="Genomic_DNA"/>
</dbReference>
<evidence type="ECO:0000313" key="1">
    <source>
        <dbReference type="EMBL" id="PWJ95256.1"/>
    </source>
</evidence>
<protein>
    <submittedName>
        <fullName evidence="1">Uncharacterized protein</fullName>
    </submittedName>
</protein>
<dbReference type="AlphaFoldDB" id="A0AA45HJ15"/>
<accession>A0AA45HJ15</accession>
<reference evidence="1 2" key="1">
    <citation type="submission" date="2018-05" db="EMBL/GenBank/DDBJ databases">
        <title>Genomic Encyclopedia of Type Strains, Phase IV (KMG-IV): sequencing the most valuable type-strain genomes for metagenomic binning, comparative biology and taxonomic classification.</title>
        <authorList>
            <person name="Goeker M."/>
        </authorList>
    </citation>
    <scope>NUCLEOTIDE SEQUENCE [LARGE SCALE GENOMIC DNA]</scope>
    <source>
        <strain evidence="1 2">DSM 24906</strain>
    </source>
</reference>
<dbReference type="Proteomes" id="UP000245921">
    <property type="component" value="Unassembled WGS sequence"/>
</dbReference>
<proteinExistence type="predicted"/>
<organism evidence="1 2">
    <name type="scientific">Oceanotoga teriensis</name>
    <dbReference type="NCBI Taxonomy" id="515440"/>
    <lineage>
        <taxon>Bacteria</taxon>
        <taxon>Thermotogati</taxon>
        <taxon>Thermotogota</taxon>
        <taxon>Thermotogae</taxon>
        <taxon>Petrotogales</taxon>
        <taxon>Petrotogaceae</taxon>
        <taxon>Oceanotoga</taxon>
    </lineage>
</organism>
<comment type="caution">
    <text evidence="1">The sequence shown here is derived from an EMBL/GenBank/DDBJ whole genome shotgun (WGS) entry which is preliminary data.</text>
</comment>
<keyword evidence="2" id="KW-1185">Reference proteome</keyword>
<evidence type="ECO:0000313" key="2">
    <source>
        <dbReference type="Proteomes" id="UP000245921"/>
    </source>
</evidence>